<dbReference type="Proteomes" id="UP001430953">
    <property type="component" value="Unassembled WGS sequence"/>
</dbReference>
<evidence type="ECO:0000256" key="2">
    <source>
        <dbReference type="SAM" id="MobiDB-lite"/>
    </source>
</evidence>
<sequence>MQFRISINVIYNFIIRRQRLEKKKKKKEKERNYDKALRNIMEISLKVRAKILKAFKAARDTNSISFLLVRYLRESSQIGDFTSLFPHPPLLLPPRSSEGTSRRKRRAGSTDFKIAPAGLLTAPIVREENE</sequence>
<dbReference type="EMBL" id="JADYXP020000012">
    <property type="protein sequence ID" value="KAL0112906.1"/>
    <property type="molecule type" value="Genomic_DNA"/>
</dbReference>
<evidence type="ECO:0000313" key="3">
    <source>
        <dbReference type="EMBL" id="KAL0112906.1"/>
    </source>
</evidence>
<accession>A0AAW2FEQ6</accession>
<keyword evidence="1" id="KW-0175">Coiled coil</keyword>
<feature type="region of interest" description="Disordered" evidence="2">
    <location>
        <begin position="90"/>
        <end position="114"/>
    </location>
</feature>
<comment type="caution">
    <text evidence="3">The sequence shown here is derived from an EMBL/GenBank/DDBJ whole genome shotgun (WGS) entry which is preliminary data.</text>
</comment>
<proteinExistence type="predicted"/>
<feature type="coiled-coil region" evidence="1">
    <location>
        <begin position="19"/>
        <end position="46"/>
    </location>
</feature>
<dbReference type="AlphaFoldDB" id="A0AAW2FEQ6"/>
<evidence type="ECO:0000256" key="1">
    <source>
        <dbReference type="SAM" id="Coils"/>
    </source>
</evidence>
<organism evidence="3 4">
    <name type="scientific">Cardiocondyla obscurior</name>
    <dbReference type="NCBI Taxonomy" id="286306"/>
    <lineage>
        <taxon>Eukaryota</taxon>
        <taxon>Metazoa</taxon>
        <taxon>Ecdysozoa</taxon>
        <taxon>Arthropoda</taxon>
        <taxon>Hexapoda</taxon>
        <taxon>Insecta</taxon>
        <taxon>Pterygota</taxon>
        <taxon>Neoptera</taxon>
        <taxon>Endopterygota</taxon>
        <taxon>Hymenoptera</taxon>
        <taxon>Apocrita</taxon>
        <taxon>Aculeata</taxon>
        <taxon>Formicoidea</taxon>
        <taxon>Formicidae</taxon>
        <taxon>Myrmicinae</taxon>
        <taxon>Cardiocondyla</taxon>
    </lineage>
</organism>
<name>A0AAW2FEQ6_9HYME</name>
<gene>
    <name evidence="3" type="ORF">PUN28_012273</name>
</gene>
<keyword evidence="4" id="KW-1185">Reference proteome</keyword>
<evidence type="ECO:0000313" key="4">
    <source>
        <dbReference type="Proteomes" id="UP001430953"/>
    </source>
</evidence>
<protein>
    <submittedName>
        <fullName evidence="3">Uncharacterized protein</fullName>
    </submittedName>
</protein>
<reference evidence="3 4" key="1">
    <citation type="submission" date="2023-03" db="EMBL/GenBank/DDBJ databases">
        <title>High recombination rates correlate with genetic variation in Cardiocondyla obscurior ants.</title>
        <authorList>
            <person name="Errbii M."/>
        </authorList>
    </citation>
    <scope>NUCLEOTIDE SEQUENCE [LARGE SCALE GENOMIC DNA]</scope>
    <source>
        <strain evidence="3">Alpha-2009</strain>
        <tissue evidence="3">Whole body</tissue>
    </source>
</reference>